<protein>
    <submittedName>
        <fullName evidence="10">Cytochrome c551 peroxidase</fullName>
        <ecNumber evidence="10">1.11.1.5</ecNumber>
    </submittedName>
</protein>
<evidence type="ECO:0000259" key="9">
    <source>
        <dbReference type="PROSITE" id="PS51007"/>
    </source>
</evidence>
<keyword evidence="2" id="KW-0813">Transport</keyword>
<evidence type="ECO:0000313" key="10">
    <source>
        <dbReference type="EMBL" id="SPY44307.1"/>
    </source>
</evidence>
<dbReference type="InterPro" id="IPR004852">
    <property type="entry name" value="Di-haem_cyt_c_peroxidsae"/>
</dbReference>
<dbReference type="EC" id="1.11.1.5" evidence="10"/>
<evidence type="ECO:0000256" key="3">
    <source>
        <dbReference type="ARBA" id="ARBA00022559"/>
    </source>
</evidence>
<dbReference type="EMBL" id="UATL01000005">
    <property type="protein sequence ID" value="SPY44307.1"/>
    <property type="molecule type" value="Genomic_DNA"/>
</dbReference>
<dbReference type="InterPro" id="IPR025992">
    <property type="entry name" value="Haem-bd"/>
</dbReference>
<proteinExistence type="predicted"/>
<dbReference type="AlphaFoldDB" id="A0A2T3QJN5"/>
<dbReference type="FunFam" id="1.10.760.10:FF:000004">
    <property type="entry name" value="Cytochrome c peroxidase"/>
    <property type="match status" value="1"/>
</dbReference>
<dbReference type="GO" id="GO:0030313">
    <property type="term" value="C:cell envelope"/>
    <property type="evidence" value="ECO:0007669"/>
    <property type="project" value="UniProtKB-SubCell"/>
</dbReference>
<dbReference type="Proteomes" id="UP000251647">
    <property type="component" value="Unassembled WGS sequence"/>
</dbReference>
<name>A0A2T3QJN5_PHODM</name>
<reference evidence="10 11" key="1">
    <citation type="submission" date="2018-06" db="EMBL/GenBank/DDBJ databases">
        <authorList>
            <consortium name="Pathogen Informatics"/>
            <person name="Doyle S."/>
        </authorList>
    </citation>
    <scope>NUCLEOTIDE SEQUENCE [LARGE SCALE GENOMIC DNA]</scope>
    <source>
        <strain evidence="10 11">NCTC11647</strain>
    </source>
</reference>
<evidence type="ECO:0000256" key="4">
    <source>
        <dbReference type="ARBA" id="ARBA00022617"/>
    </source>
</evidence>
<evidence type="ECO:0000256" key="6">
    <source>
        <dbReference type="ARBA" id="ARBA00022982"/>
    </source>
</evidence>
<dbReference type="GO" id="GO:0004130">
    <property type="term" value="F:cytochrome-c peroxidase activity"/>
    <property type="evidence" value="ECO:0007669"/>
    <property type="project" value="UniProtKB-EC"/>
</dbReference>
<dbReference type="GO" id="GO:0046872">
    <property type="term" value="F:metal ion binding"/>
    <property type="evidence" value="ECO:0007669"/>
    <property type="project" value="UniProtKB-KW"/>
</dbReference>
<evidence type="ECO:0000313" key="11">
    <source>
        <dbReference type="Proteomes" id="UP000251647"/>
    </source>
</evidence>
<dbReference type="Pfam" id="PF14376">
    <property type="entry name" value="Haem_bd"/>
    <property type="match status" value="1"/>
</dbReference>
<dbReference type="Pfam" id="PF03150">
    <property type="entry name" value="CCP_MauG"/>
    <property type="match status" value="1"/>
</dbReference>
<dbReference type="GO" id="GO:0020037">
    <property type="term" value="F:heme binding"/>
    <property type="evidence" value="ECO:0007669"/>
    <property type="project" value="InterPro"/>
</dbReference>
<comment type="subcellular location">
    <subcellularLocation>
        <location evidence="1">Cell envelope</location>
    </subcellularLocation>
</comment>
<dbReference type="InterPro" id="IPR051395">
    <property type="entry name" value="Cytochrome_c_Peroxidase/MauG"/>
</dbReference>
<sequence>MKLIKYAVGAGIIGYLATVYAVDHFDQNLSEQKEQNATLSHMNALSSKAFNVFAENGCEYCHTKNSEMPFYANLPIAKQLMERDVRNAQRQFNISGMLENMQQGKPISDVDLAKLESVLEDGSMPPKLYLTMHWRSDLSDDEKNTLLDWVRQQRAEQHANTGVTAEFKYAAVQPITTTFKVNQAKVKLGDELYHDTRLSSDNSVSCATCHDLNRGGVDRLNTSTGVGGAKGPINAPTVFNAVFNIHQFWDGRAFDLQAQAGGPPLNPKEMASTSWNQIITKLDKDPVLKAQFDALYKQGITEETITDAIAEFEKTLVTPNSRFDKYMRGDKSALNAEEIAGYKLFNKYKCQTCHAGEAMGGQTFEILGVKKDYFADRGTPLTDADKGRIGVTNDPNDLHRFKVPTLRNVAQTAPYFHDANAKTLDDAVNKMALYQVGVTLQPQETKEIVAYLKTLTGEYNGKLVQ</sequence>
<feature type="domain" description="Cytochrome c" evidence="9">
    <location>
        <begin position="44"/>
        <end position="154"/>
    </location>
</feature>
<dbReference type="SMART" id="SM01235">
    <property type="entry name" value="Haem_bd"/>
    <property type="match status" value="1"/>
</dbReference>
<dbReference type="GO" id="GO:0009055">
    <property type="term" value="F:electron transfer activity"/>
    <property type="evidence" value="ECO:0007669"/>
    <property type="project" value="InterPro"/>
</dbReference>
<accession>A0A2T3QJN5</accession>
<dbReference type="PANTHER" id="PTHR30600:SF7">
    <property type="entry name" value="CYTOCHROME C PEROXIDASE-RELATED"/>
    <property type="match status" value="1"/>
</dbReference>
<keyword evidence="8" id="KW-0408">Iron</keyword>
<dbReference type="PANTHER" id="PTHR30600">
    <property type="entry name" value="CYTOCHROME C PEROXIDASE-RELATED"/>
    <property type="match status" value="1"/>
</dbReference>
<dbReference type="PROSITE" id="PS51007">
    <property type="entry name" value="CYTC"/>
    <property type="match status" value="3"/>
</dbReference>
<keyword evidence="5" id="KW-0479">Metal-binding</keyword>
<dbReference type="SUPFAM" id="SSF46626">
    <property type="entry name" value="Cytochrome c"/>
    <property type="match status" value="2"/>
</dbReference>
<evidence type="ECO:0000256" key="1">
    <source>
        <dbReference type="ARBA" id="ARBA00004196"/>
    </source>
</evidence>
<evidence type="ECO:0000256" key="5">
    <source>
        <dbReference type="ARBA" id="ARBA00022723"/>
    </source>
</evidence>
<evidence type="ECO:0000256" key="7">
    <source>
        <dbReference type="ARBA" id="ARBA00023002"/>
    </source>
</evidence>
<keyword evidence="7 10" id="KW-0560">Oxidoreductase</keyword>
<dbReference type="RefSeq" id="WP_036765897.1">
    <property type="nucleotide sequence ID" value="NZ_PYOG01000011.1"/>
</dbReference>
<keyword evidence="4" id="KW-0349">Heme</keyword>
<dbReference type="Pfam" id="PF00034">
    <property type="entry name" value="Cytochrom_C"/>
    <property type="match status" value="1"/>
</dbReference>
<feature type="domain" description="Cytochrome c" evidence="9">
    <location>
        <begin position="184"/>
        <end position="316"/>
    </location>
</feature>
<organism evidence="10 11">
    <name type="scientific">Photobacterium damselae</name>
    <dbReference type="NCBI Taxonomy" id="38293"/>
    <lineage>
        <taxon>Bacteria</taxon>
        <taxon>Pseudomonadati</taxon>
        <taxon>Pseudomonadota</taxon>
        <taxon>Gammaproteobacteria</taxon>
        <taxon>Vibrionales</taxon>
        <taxon>Vibrionaceae</taxon>
        <taxon>Photobacterium</taxon>
    </lineage>
</organism>
<dbReference type="InterPro" id="IPR009056">
    <property type="entry name" value="Cyt_c-like_dom"/>
</dbReference>
<keyword evidence="3 10" id="KW-0575">Peroxidase</keyword>
<dbReference type="InterPro" id="IPR036909">
    <property type="entry name" value="Cyt_c-like_dom_sf"/>
</dbReference>
<dbReference type="OrthoDB" id="9805202at2"/>
<dbReference type="Gene3D" id="1.10.760.10">
    <property type="entry name" value="Cytochrome c-like domain"/>
    <property type="match status" value="2"/>
</dbReference>
<evidence type="ECO:0000256" key="8">
    <source>
        <dbReference type="ARBA" id="ARBA00023004"/>
    </source>
</evidence>
<keyword evidence="6" id="KW-0249">Electron transport</keyword>
<feature type="domain" description="Cytochrome c" evidence="9">
    <location>
        <begin position="336"/>
        <end position="456"/>
    </location>
</feature>
<gene>
    <name evidence="10" type="primary">ccp</name>
    <name evidence="10" type="ORF">NCTC11647_03245</name>
</gene>
<evidence type="ECO:0000256" key="2">
    <source>
        <dbReference type="ARBA" id="ARBA00022448"/>
    </source>
</evidence>